<protein>
    <recommendedName>
        <fullName evidence="7">NACHT domain-containing protein</fullName>
    </recommendedName>
</protein>
<reference evidence="5" key="1">
    <citation type="submission" date="2020-06" db="EMBL/GenBank/DDBJ databases">
        <title>Draft genome sequences of strains closely related to Aspergillus parafelis and Aspergillus hiratsukae.</title>
        <authorList>
            <person name="Dos Santos R.A.C."/>
            <person name="Rivero-Menendez O."/>
            <person name="Steenwyk J.L."/>
            <person name="Mead M.E."/>
            <person name="Goldman G.H."/>
            <person name="Alastruey-Izquierdo A."/>
            <person name="Rokas A."/>
        </authorList>
    </citation>
    <scope>NUCLEOTIDE SEQUENCE</scope>
    <source>
        <strain evidence="5">CNM-CM7691</strain>
    </source>
</reference>
<evidence type="ECO:0000313" key="5">
    <source>
        <dbReference type="EMBL" id="KAF7175049.1"/>
    </source>
</evidence>
<feature type="domain" description="GPI inositol-deacylase winged helix" evidence="2">
    <location>
        <begin position="547"/>
        <end position="623"/>
    </location>
</feature>
<evidence type="ECO:0008006" key="7">
    <source>
        <dbReference type="Google" id="ProtNLM"/>
    </source>
</evidence>
<keyword evidence="1" id="KW-0677">Repeat</keyword>
<comment type="caution">
    <text evidence="5">The sequence shown here is derived from an EMBL/GenBank/DDBJ whole genome shotgun (WGS) entry which is preliminary data.</text>
</comment>
<evidence type="ECO:0000259" key="2">
    <source>
        <dbReference type="Pfam" id="PF22939"/>
    </source>
</evidence>
<keyword evidence="6" id="KW-1185">Reference proteome</keyword>
<dbReference type="Proteomes" id="UP000641853">
    <property type="component" value="Unassembled WGS sequence"/>
</dbReference>
<dbReference type="InterPro" id="IPR056125">
    <property type="entry name" value="DUF7708"/>
</dbReference>
<dbReference type="Pfam" id="PF24883">
    <property type="entry name" value="NPHP3_N"/>
    <property type="match status" value="1"/>
</dbReference>
<dbReference type="AlphaFoldDB" id="A0A8H6V4K5"/>
<dbReference type="InterPro" id="IPR054471">
    <property type="entry name" value="GPIID_WHD"/>
</dbReference>
<dbReference type="Pfam" id="PF22939">
    <property type="entry name" value="WHD_GPIID"/>
    <property type="match status" value="1"/>
</dbReference>
<gene>
    <name evidence="5" type="ORF">CNMCM7691_005517</name>
</gene>
<dbReference type="Gene3D" id="3.40.50.300">
    <property type="entry name" value="P-loop containing nucleotide triphosphate hydrolases"/>
    <property type="match status" value="1"/>
</dbReference>
<evidence type="ECO:0000313" key="6">
    <source>
        <dbReference type="Proteomes" id="UP000641853"/>
    </source>
</evidence>
<dbReference type="PANTHER" id="PTHR10039:SF10">
    <property type="entry name" value="NACHT DOMAIN-CONTAINING PROTEIN"/>
    <property type="match status" value="1"/>
</dbReference>
<accession>A0A8H6V4K5</accession>
<dbReference type="InterPro" id="IPR056884">
    <property type="entry name" value="NPHP3-like_N"/>
</dbReference>
<dbReference type="Gene3D" id="1.10.510.10">
    <property type="entry name" value="Transferase(Phosphotransferase) domain 1"/>
    <property type="match status" value="1"/>
</dbReference>
<dbReference type="EMBL" id="JACBAG010001926">
    <property type="protein sequence ID" value="KAF7175049.1"/>
    <property type="molecule type" value="Genomic_DNA"/>
</dbReference>
<evidence type="ECO:0000256" key="1">
    <source>
        <dbReference type="ARBA" id="ARBA00022737"/>
    </source>
</evidence>
<evidence type="ECO:0000259" key="4">
    <source>
        <dbReference type="Pfam" id="PF24883"/>
    </source>
</evidence>
<proteinExistence type="predicted"/>
<dbReference type="SUPFAM" id="SSF56112">
    <property type="entry name" value="Protein kinase-like (PK-like)"/>
    <property type="match status" value="1"/>
</dbReference>
<feature type="domain" description="Nephrocystin 3-like N-terminal" evidence="4">
    <location>
        <begin position="271"/>
        <end position="427"/>
    </location>
</feature>
<organism evidence="5 6">
    <name type="scientific">Aspergillus felis</name>
    <dbReference type="NCBI Taxonomy" id="1287682"/>
    <lineage>
        <taxon>Eukaryota</taxon>
        <taxon>Fungi</taxon>
        <taxon>Dikarya</taxon>
        <taxon>Ascomycota</taxon>
        <taxon>Pezizomycotina</taxon>
        <taxon>Eurotiomycetes</taxon>
        <taxon>Eurotiomycetidae</taxon>
        <taxon>Eurotiales</taxon>
        <taxon>Aspergillaceae</taxon>
        <taxon>Aspergillus</taxon>
        <taxon>Aspergillus subgen. Fumigati</taxon>
    </lineage>
</organism>
<dbReference type="PANTHER" id="PTHR10039">
    <property type="entry name" value="AMELOGENIN"/>
    <property type="match status" value="1"/>
</dbReference>
<dbReference type="InterPro" id="IPR011009">
    <property type="entry name" value="Kinase-like_dom_sf"/>
</dbReference>
<feature type="domain" description="DUF7708" evidence="3">
    <location>
        <begin position="79"/>
        <end position="202"/>
    </location>
</feature>
<evidence type="ECO:0000259" key="3">
    <source>
        <dbReference type="Pfam" id="PF24809"/>
    </source>
</evidence>
<name>A0A8H6V4K5_9EURO</name>
<dbReference type="Pfam" id="PF24809">
    <property type="entry name" value="DUF7708"/>
    <property type="match status" value="1"/>
</dbReference>
<dbReference type="InterPro" id="IPR027417">
    <property type="entry name" value="P-loop_NTPase"/>
</dbReference>
<sequence>MECLIANASRLKPEIRLVQALTNFKAVLSADRRARFDESIAAFKNHPPDANDVNRLTAEINRDIQQTTRRCYGPRFVHVLQAVQQYATIGDVLIGGSQNLVASGVWAAVRLTLTMLTQSASYLEKMSTLFMNAGRSAPRYQDMALLYPRSKRLRDALCEYFIVILNICKHAVKFLQKSTLSQFSSALSDSSLASFEKELQQWSVVIVEEVALLSSQSVQEEAKENSRFRQIMAKFSDSSNQRQQLALRIRLLDACSTYDYQTSWKQARKQGTTTWFAGTSEYQKWKETPSSRSLLCTGKLGSGKTTLMANMVDDLVFSSPRGTTAYFFCRFDVSESLTARTIIGCLARQLLGQQPIDLTKIGNFCDSSLASPDEQVILDFVRGLLPVDPIYSLIVDGLDECPETERQTTLDILQQLQNHFKIRICLSFRQDAGDHAKIAVGLLNGKWTLLIPENNPDIEAYIDAELQERLESDRLCIGDPAIILPIQHALVTGAQGMFLWATLLLDCICMEQTDKAILQALESLPQSLSETFTRVLQQAGASNIRHRHRLVQLVMAARRPLSVEELCEALSVIPGDTAWEPRRQINNIRAALASCKCLIITDEEEQTVRFAHHSVKQFFIARGDEPENLNPINPGEANKEMGRVILTYLNYGIFDRQVSRTVLPNIAAADAPARIVSTVFADSVNTKRIALELLKTRRNRKCDIGQTLAETAMAQRKTPAESHPFLAYAKNYYRYHILGLWNCEKDMRRLWLCLLASKSLDLRITGWLQYELQQRRVTGLDGEFVPRDVLSQLVTYDVICKVLEETEMYRHLESTIVHGILREYQRCFAIFVDIGISNYIWALLQSSMKDWHLPISREQFLEKFKLTVLPAVQSGSKKPGTSTSRPGGPMETDRLEKLADIFCLRQREYLAPILQDDGRHYDSEDRVMPLLPVGNKFYNYDDGSLFVHVHPAHHDFPPSYRAAETIDGSYQVALRPLHMDEPPPFLLSHGRPWSVPWHLLQAVASYRPRAQGGRPQPIRLVFPILGPNLDDVWRQSLVTDSSRRFLRFRLSQMTGIAGALAFVVQNDPEEQYISLRKISPQSIQWCKHSRSTFQWGSLGLDLRTLIGDQSKGPTRQSEEAYRAPYEAEGDDVPKYDCVWSLGCIFFEFLIWAVMGSTNLQKFREDRGGASVPFYSTTFSGHYQGFKLSPEVSRWAAMLLNEPELPPEVPRFSEYLLQHVLVVDPSARVSARQLAADLKDLRNLQKGGPGKNNAMD</sequence>